<feature type="domain" description="Radical SAM core" evidence="7">
    <location>
        <begin position="15"/>
        <end position="236"/>
    </location>
</feature>
<dbReference type="NCBIfam" id="TIGR02495">
    <property type="entry name" value="NrdG2"/>
    <property type="match status" value="1"/>
</dbReference>
<dbReference type="KEGG" id="mehf:MmiHf6_09820"/>
<accession>A0AA96UZT3</accession>
<dbReference type="GO" id="GO:0051539">
    <property type="term" value="F:4 iron, 4 sulfur cluster binding"/>
    <property type="evidence" value="ECO:0007669"/>
    <property type="project" value="UniProtKB-KW"/>
</dbReference>
<dbReference type="GO" id="GO:0046872">
    <property type="term" value="F:metal ion binding"/>
    <property type="evidence" value="ECO:0007669"/>
    <property type="project" value="UniProtKB-KW"/>
</dbReference>
<evidence type="ECO:0000256" key="1">
    <source>
        <dbReference type="ARBA" id="ARBA00001966"/>
    </source>
</evidence>
<dbReference type="InterPro" id="IPR058240">
    <property type="entry name" value="rSAM_sf"/>
</dbReference>
<dbReference type="EMBL" id="CP131059">
    <property type="protein sequence ID" value="WNY23669.1"/>
    <property type="molecule type" value="Genomic_DNA"/>
</dbReference>
<dbReference type="SFLD" id="SFLDS00029">
    <property type="entry name" value="Radical_SAM"/>
    <property type="match status" value="1"/>
</dbReference>
<dbReference type="Proteomes" id="UP001302978">
    <property type="component" value="Chromosome"/>
</dbReference>
<keyword evidence="4" id="KW-0479">Metal-binding</keyword>
<keyword evidence="8" id="KW-0456">Lyase</keyword>
<dbReference type="Gene3D" id="3.20.20.70">
    <property type="entry name" value="Aldolase class I"/>
    <property type="match status" value="1"/>
</dbReference>
<dbReference type="EC" id="4.3.99.3" evidence="8"/>
<dbReference type="AlphaFoldDB" id="A0AA96UZT3"/>
<gene>
    <name evidence="8" type="primary">queE</name>
    <name evidence="8" type="ORF">MmiHf6_09820</name>
</gene>
<sequence length="253" mass="28342">MIANVGGVVPLSTVDWHGRSSVVVFLNGCPFRCGYCHNYDLLTKSNPTDLELVKKRIKESKPYVSAVVFLGGEPLMQENAVEEIAAFAKENNLLVGIHTNGFYPEAAALLIEKKLADKFFIDIKAPLENEIYNKTAGIQNEKISERIQETIRIVDESSAELEIKTTVFPELVGTKEQIAEISKWINENIHQKEKLTCVLQQGKGGNSNDPVFQEMTFLSPEEMDILVEIVLENLKNTAVFTQTDEEGRVLKKK</sequence>
<reference evidence="8 9" key="1">
    <citation type="submission" date="2023-07" db="EMBL/GenBank/DDBJ databases">
        <title>Closed genoem sequence of Methanomicrococcus sp. Hf6.</title>
        <authorList>
            <person name="Poehlein A."/>
            <person name="Protasov E."/>
            <person name="Platt K."/>
            <person name="Reeh H."/>
            <person name="Daniel R."/>
            <person name="Brune A."/>
        </authorList>
    </citation>
    <scope>NUCLEOTIDE SEQUENCE [LARGE SCALE GENOMIC DNA]</scope>
    <source>
        <strain evidence="8 9">Hf6</strain>
    </source>
</reference>
<evidence type="ECO:0000313" key="9">
    <source>
        <dbReference type="Proteomes" id="UP001302978"/>
    </source>
</evidence>
<evidence type="ECO:0000256" key="6">
    <source>
        <dbReference type="ARBA" id="ARBA00023014"/>
    </source>
</evidence>
<dbReference type="InterPro" id="IPR034457">
    <property type="entry name" value="Organic_radical-activating"/>
</dbReference>
<comment type="cofactor">
    <cofactor evidence="1">
        <name>[4Fe-4S] cluster</name>
        <dbReference type="ChEBI" id="CHEBI:49883"/>
    </cofactor>
</comment>
<dbReference type="SUPFAM" id="SSF102114">
    <property type="entry name" value="Radical SAM enzymes"/>
    <property type="match status" value="1"/>
</dbReference>
<organism evidence="8 9">
    <name type="scientific">Methanimicrococcus hongohii</name>
    <dbReference type="NCBI Taxonomy" id="3028295"/>
    <lineage>
        <taxon>Archaea</taxon>
        <taxon>Methanobacteriati</taxon>
        <taxon>Methanobacteriota</taxon>
        <taxon>Stenosarchaea group</taxon>
        <taxon>Methanomicrobia</taxon>
        <taxon>Methanosarcinales</taxon>
        <taxon>Methanosarcinaceae</taxon>
        <taxon>Methanimicrococcus</taxon>
    </lineage>
</organism>
<dbReference type="SFLD" id="SFLDG01094">
    <property type="entry name" value="Uncharacterised_Radical_SAM_Su"/>
    <property type="match status" value="1"/>
</dbReference>
<keyword evidence="2" id="KW-0004">4Fe-4S</keyword>
<dbReference type="PANTHER" id="PTHR30352">
    <property type="entry name" value="PYRUVATE FORMATE-LYASE-ACTIVATING ENZYME"/>
    <property type="match status" value="1"/>
</dbReference>
<evidence type="ECO:0000256" key="4">
    <source>
        <dbReference type="ARBA" id="ARBA00022723"/>
    </source>
</evidence>
<proteinExistence type="predicted"/>
<dbReference type="Pfam" id="PF04055">
    <property type="entry name" value="Radical_SAM"/>
    <property type="match status" value="1"/>
</dbReference>
<dbReference type="CDD" id="cd01335">
    <property type="entry name" value="Radical_SAM"/>
    <property type="match status" value="1"/>
</dbReference>
<dbReference type="GO" id="GO:0016829">
    <property type="term" value="F:lyase activity"/>
    <property type="evidence" value="ECO:0007669"/>
    <property type="project" value="UniProtKB-KW"/>
</dbReference>
<evidence type="ECO:0000259" key="7">
    <source>
        <dbReference type="PROSITE" id="PS51918"/>
    </source>
</evidence>
<evidence type="ECO:0000256" key="3">
    <source>
        <dbReference type="ARBA" id="ARBA00022691"/>
    </source>
</evidence>
<evidence type="ECO:0000256" key="5">
    <source>
        <dbReference type="ARBA" id="ARBA00023004"/>
    </source>
</evidence>
<dbReference type="PANTHER" id="PTHR30352:SF5">
    <property type="entry name" value="PYRUVATE FORMATE-LYASE 1-ACTIVATING ENZYME"/>
    <property type="match status" value="1"/>
</dbReference>
<dbReference type="InterPro" id="IPR007197">
    <property type="entry name" value="rSAM"/>
</dbReference>
<dbReference type="InterPro" id="IPR013785">
    <property type="entry name" value="Aldolase_TIM"/>
</dbReference>
<dbReference type="PROSITE" id="PS51918">
    <property type="entry name" value="RADICAL_SAM"/>
    <property type="match status" value="1"/>
</dbReference>
<keyword evidence="9" id="KW-1185">Reference proteome</keyword>
<evidence type="ECO:0000256" key="2">
    <source>
        <dbReference type="ARBA" id="ARBA00022485"/>
    </source>
</evidence>
<dbReference type="GeneID" id="85195524"/>
<dbReference type="InterPro" id="IPR012840">
    <property type="entry name" value="NrdG2"/>
</dbReference>
<evidence type="ECO:0000313" key="8">
    <source>
        <dbReference type="EMBL" id="WNY23669.1"/>
    </source>
</evidence>
<keyword evidence="3" id="KW-0949">S-adenosyl-L-methionine</keyword>
<keyword evidence="6" id="KW-0411">Iron-sulfur</keyword>
<keyword evidence="5" id="KW-0408">Iron</keyword>
<protein>
    <submittedName>
        <fullName evidence="8">7-carboxy-7-deazaguanine synthase</fullName>
        <ecNumber evidence="8">4.3.99.3</ecNumber>
    </submittedName>
</protein>
<name>A0AA96UZT3_9EURY</name>
<dbReference type="RefSeq" id="WP_316556809.1">
    <property type="nucleotide sequence ID" value="NZ_CP131059.1"/>
</dbReference>